<evidence type="ECO:0000259" key="1">
    <source>
        <dbReference type="PROSITE" id="PS51819"/>
    </source>
</evidence>
<dbReference type="PANTHER" id="PTHR34109:SF1">
    <property type="entry name" value="VOC DOMAIN-CONTAINING PROTEIN"/>
    <property type="match status" value="1"/>
</dbReference>
<keyword evidence="3" id="KW-1185">Reference proteome</keyword>
<protein>
    <recommendedName>
        <fullName evidence="1">VOC domain-containing protein</fullName>
    </recommendedName>
</protein>
<name>A0A918MZT4_9BURK</name>
<feature type="domain" description="VOC" evidence="1">
    <location>
        <begin position="160"/>
        <end position="285"/>
    </location>
</feature>
<sequence length="302" mass="33596">MNASNGNSAAQSEVRQAIQRWQGAIQTRDINQIMSSYTPDVVAYDAVLQLRFKGKEAYGKHWQFCLEMCANDMVFEPAEMHISVSGGLALVYCLVRCGEKDESGQQHVSWMRITSGYKKVDGQWLIEHEHFSVPFDMMSFKALFDLDPDNEHKVRSVPSGMNTVTPHLVCAGASKAIEFYTKAFNAKKISRLADPDGKLMHAEIRIGDSVVMLMDENKQWGALGPVALNGSPVTVHLYVDNADAIYEQAIAAGATPVMPMDDTFWGDRYGVLKDPFGHNWSIATHMRDVSEEDIREAVKGCA</sequence>
<dbReference type="Gene3D" id="3.30.720.120">
    <property type="match status" value="1"/>
</dbReference>
<comment type="caution">
    <text evidence="2">The sequence shown here is derived from an EMBL/GenBank/DDBJ whole genome shotgun (WGS) entry which is preliminary data.</text>
</comment>
<gene>
    <name evidence="2" type="ORF">GCM10011450_16050</name>
</gene>
<accession>A0A918MZT4</accession>
<dbReference type="SUPFAM" id="SSF54427">
    <property type="entry name" value="NTF2-like"/>
    <property type="match status" value="1"/>
</dbReference>
<dbReference type="CDD" id="cd07246">
    <property type="entry name" value="VOC_like"/>
    <property type="match status" value="1"/>
</dbReference>
<dbReference type="Pfam" id="PF00903">
    <property type="entry name" value="Glyoxalase"/>
    <property type="match status" value="1"/>
</dbReference>
<dbReference type="Gene3D" id="3.30.720.110">
    <property type="match status" value="1"/>
</dbReference>
<dbReference type="Gene3D" id="3.10.450.50">
    <property type="match status" value="1"/>
</dbReference>
<dbReference type="Pfam" id="PF13474">
    <property type="entry name" value="SnoaL_3"/>
    <property type="match status" value="1"/>
</dbReference>
<proteinExistence type="predicted"/>
<dbReference type="PANTHER" id="PTHR34109">
    <property type="entry name" value="BNAUNNG04460D PROTEIN-RELATED"/>
    <property type="match status" value="1"/>
</dbReference>
<dbReference type="InterPro" id="IPR037523">
    <property type="entry name" value="VOC_core"/>
</dbReference>
<organism evidence="2 3">
    <name type="scientific">Advenella faeciporci</name>
    <dbReference type="NCBI Taxonomy" id="797535"/>
    <lineage>
        <taxon>Bacteria</taxon>
        <taxon>Pseudomonadati</taxon>
        <taxon>Pseudomonadota</taxon>
        <taxon>Betaproteobacteria</taxon>
        <taxon>Burkholderiales</taxon>
        <taxon>Alcaligenaceae</taxon>
    </lineage>
</organism>
<dbReference type="PROSITE" id="PS51819">
    <property type="entry name" value="VOC"/>
    <property type="match status" value="1"/>
</dbReference>
<evidence type="ECO:0000313" key="2">
    <source>
        <dbReference type="EMBL" id="GGW86984.1"/>
    </source>
</evidence>
<reference evidence="2" key="2">
    <citation type="submission" date="2020-09" db="EMBL/GenBank/DDBJ databases">
        <authorList>
            <person name="Sun Q."/>
            <person name="Kim S."/>
        </authorList>
    </citation>
    <scope>NUCLEOTIDE SEQUENCE</scope>
    <source>
        <strain evidence="2">KCTC 23732</strain>
    </source>
</reference>
<dbReference type="InterPro" id="IPR037401">
    <property type="entry name" value="SnoaL-like"/>
</dbReference>
<dbReference type="EMBL" id="BMYS01000010">
    <property type="protein sequence ID" value="GGW86984.1"/>
    <property type="molecule type" value="Genomic_DNA"/>
</dbReference>
<dbReference type="Proteomes" id="UP000608345">
    <property type="component" value="Unassembled WGS sequence"/>
</dbReference>
<dbReference type="InterPro" id="IPR029068">
    <property type="entry name" value="Glyas_Bleomycin-R_OHBP_Dase"/>
</dbReference>
<dbReference type="AlphaFoldDB" id="A0A918MZT4"/>
<reference evidence="2" key="1">
    <citation type="journal article" date="2014" name="Int. J. Syst. Evol. Microbiol.">
        <title>Complete genome sequence of Corynebacterium casei LMG S-19264T (=DSM 44701T), isolated from a smear-ripened cheese.</title>
        <authorList>
            <consortium name="US DOE Joint Genome Institute (JGI-PGF)"/>
            <person name="Walter F."/>
            <person name="Albersmeier A."/>
            <person name="Kalinowski J."/>
            <person name="Ruckert C."/>
        </authorList>
    </citation>
    <scope>NUCLEOTIDE SEQUENCE</scope>
    <source>
        <strain evidence="2">KCTC 23732</strain>
    </source>
</reference>
<dbReference type="InterPro" id="IPR032710">
    <property type="entry name" value="NTF2-like_dom_sf"/>
</dbReference>
<dbReference type="SUPFAM" id="SSF54593">
    <property type="entry name" value="Glyoxalase/Bleomycin resistance protein/Dihydroxybiphenyl dioxygenase"/>
    <property type="match status" value="1"/>
</dbReference>
<dbReference type="InterPro" id="IPR004360">
    <property type="entry name" value="Glyas_Fos-R_dOase_dom"/>
</dbReference>
<evidence type="ECO:0000313" key="3">
    <source>
        <dbReference type="Proteomes" id="UP000608345"/>
    </source>
</evidence>